<proteinExistence type="inferred from homology"/>
<feature type="domain" description="Leucine-binding protein" evidence="3">
    <location>
        <begin position="39"/>
        <end position="336"/>
    </location>
</feature>
<evidence type="ECO:0000256" key="2">
    <source>
        <dbReference type="ARBA" id="ARBA00022729"/>
    </source>
</evidence>
<dbReference type="STRING" id="1513793.SAMN06296036_1282"/>
<dbReference type="InterPro" id="IPR028081">
    <property type="entry name" value="Leu-bd"/>
</dbReference>
<dbReference type="SUPFAM" id="SSF53822">
    <property type="entry name" value="Periplasmic binding protein-like I"/>
    <property type="match status" value="1"/>
</dbReference>
<name>A0A1Y6CRH6_9BACT</name>
<accession>A0A1Y6CRH6</accession>
<organism evidence="4 5">
    <name type="scientific">Pseudobacteriovorax antillogorgiicola</name>
    <dbReference type="NCBI Taxonomy" id="1513793"/>
    <lineage>
        <taxon>Bacteria</taxon>
        <taxon>Pseudomonadati</taxon>
        <taxon>Bdellovibrionota</taxon>
        <taxon>Oligoflexia</taxon>
        <taxon>Oligoflexales</taxon>
        <taxon>Pseudobacteriovoracaceae</taxon>
        <taxon>Pseudobacteriovorax</taxon>
    </lineage>
</organism>
<dbReference type="EMBL" id="FWZT01000028">
    <property type="protein sequence ID" value="SMF73791.1"/>
    <property type="molecule type" value="Genomic_DNA"/>
</dbReference>
<dbReference type="PANTHER" id="PTHR30483:SF6">
    <property type="entry name" value="PERIPLASMIC BINDING PROTEIN OF ABC TRANSPORTER FOR NATURAL AMINO ACIDS"/>
    <property type="match status" value="1"/>
</dbReference>
<evidence type="ECO:0000313" key="4">
    <source>
        <dbReference type="EMBL" id="SMF73791.1"/>
    </source>
</evidence>
<dbReference type="Gene3D" id="3.40.50.2300">
    <property type="match status" value="2"/>
</dbReference>
<protein>
    <submittedName>
        <fullName evidence="4">Amino acid/amide ABC transporter substrate-binding protein, HAAT family</fullName>
    </submittedName>
</protein>
<gene>
    <name evidence="4" type="ORF">SAMN06296036_1282</name>
</gene>
<dbReference type="PANTHER" id="PTHR30483">
    <property type="entry name" value="LEUCINE-SPECIFIC-BINDING PROTEIN"/>
    <property type="match status" value="1"/>
</dbReference>
<dbReference type="InterPro" id="IPR051010">
    <property type="entry name" value="BCAA_transport"/>
</dbReference>
<comment type="similarity">
    <text evidence="1">Belongs to the leucine-binding protein family.</text>
</comment>
<dbReference type="Pfam" id="PF13458">
    <property type="entry name" value="Peripla_BP_6"/>
    <property type="match status" value="1"/>
</dbReference>
<dbReference type="CDD" id="cd19979">
    <property type="entry name" value="PBP1_ABC_ligand_binding-like"/>
    <property type="match status" value="1"/>
</dbReference>
<reference evidence="5" key="1">
    <citation type="submission" date="2017-04" db="EMBL/GenBank/DDBJ databases">
        <authorList>
            <person name="Varghese N."/>
            <person name="Submissions S."/>
        </authorList>
    </citation>
    <scope>NUCLEOTIDE SEQUENCE [LARGE SCALE GENOMIC DNA]</scope>
    <source>
        <strain evidence="5">RKEM611</strain>
    </source>
</reference>
<keyword evidence="2" id="KW-0732">Signal</keyword>
<dbReference type="OrthoDB" id="9147078at2"/>
<evidence type="ECO:0000313" key="5">
    <source>
        <dbReference type="Proteomes" id="UP000192907"/>
    </source>
</evidence>
<evidence type="ECO:0000256" key="1">
    <source>
        <dbReference type="ARBA" id="ARBA00010062"/>
    </source>
</evidence>
<dbReference type="RefSeq" id="WP_132324530.1">
    <property type="nucleotide sequence ID" value="NZ_FWZT01000028.1"/>
</dbReference>
<dbReference type="Proteomes" id="UP000192907">
    <property type="component" value="Unassembled WGS sequence"/>
</dbReference>
<dbReference type="AlphaFoldDB" id="A0A1Y6CRH6"/>
<dbReference type="InterPro" id="IPR028082">
    <property type="entry name" value="Peripla_BP_I"/>
</dbReference>
<keyword evidence="5" id="KW-1185">Reference proteome</keyword>
<sequence length="405" mass="45210">MKGHFTLLILSGLIGLPDRLRSEDKPALEIWLDADFTNYRESSVAIEMGAQLAIENHGSAIQGRQIIIKRVDHRGNSKRSKRNIQSFKTSEQGLAMMSGIHSPPLLAHRKLINEEKVPFLVPWAAAGPITRAEGPSNYIFRLSIDDSKAGIFLSNYAARTLKSTSPCLLLEDTGWGTSNLKTMGLGFQENKVQIAKVVRFQWGIKSNQAKHIAAKLYDANCDLILLVANSKEGAILINALAHHPEPTKIPVLSHWGITGGDFHEVVPHSIRSLLNLKFIQTSFNFNQIKSTRKKQVFDRLIQTNPDIRSSSDIKAGTGVSHAYDLTSIVLLALQSMDLSQPITKLREQLKHSLETKPLRFDGLVKSYKNPFKPYRKDNPDAHEALTLEDFAIGYYSKDNVILNVE</sequence>
<evidence type="ECO:0000259" key="3">
    <source>
        <dbReference type="Pfam" id="PF13458"/>
    </source>
</evidence>